<organism evidence="1">
    <name type="scientific">marine metagenome</name>
    <dbReference type="NCBI Taxonomy" id="408172"/>
    <lineage>
        <taxon>unclassified sequences</taxon>
        <taxon>metagenomes</taxon>
        <taxon>ecological metagenomes</taxon>
    </lineage>
</organism>
<feature type="non-terminal residue" evidence="1">
    <location>
        <position position="1"/>
    </location>
</feature>
<accession>A0A381ZJJ3</accession>
<proteinExistence type="predicted"/>
<evidence type="ECO:0000313" key="1">
    <source>
        <dbReference type="EMBL" id="SVA88923.1"/>
    </source>
</evidence>
<sequence length="223" mass="25404">PPVKYEAQLFFSLIFVMSISAGQNLQIHYDFAEDRRYFTSTLEMYRPDEKGATFWFVDFDYNQPGNKSASVGYWEFARYMNLSFLEGLSGTLQFNDGVSRWGPLGHVWLAGITYPVDLKITSVSTELLYRAAYGSKSPDGQLTLVFFVPLLDGKAHLTGYADIWTKDKLDGEGKETAAMSQPQLWYSLSPELYVGGEARITKNFLPKDGWQLYMTVGLKWDME</sequence>
<protein>
    <submittedName>
        <fullName evidence="1">Uncharacterized protein</fullName>
    </submittedName>
</protein>
<reference evidence="1" key="1">
    <citation type="submission" date="2018-05" db="EMBL/GenBank/DDBJ databases">
        <authorList>
            <person name="Lanie J.A."/>
            <person name="Ng W.-L."/>
            <person name="Kazmierczak K.M."/>
            <person name="Andrzejewski T.M."/>
            <person name="Davidsen T.M."/>
            <person name="Wayne K.J."/>
            <person name="Tettelin H."/>
            <person name="Glass J.I."/>
            <person name="Rusch D."/>
            <person name="Podicherti R."/>
            <person name="Tsui H.-C.T."/>
            <person name="Winkler M.E."/>
        </authorList>
    </citation>
    <scope>NUCLEOTIDE SEQUENCE</scope>
</reference>
<dbReference type="Pfam" id="PF16412">
    <property type="entry name" value="DUF5020"/>
    <property type="match status" value="1"/>
</dbReference>
<dbReference type="AlphaFoldDB" id="A0A381ZJJ3"/>
<dbReference type="EMBL" id="UINC01021418">
    <property type="protein sequence ID" value="SVA88923.1"/>
    <property type="molecule type" value="Genomic_DNA"/>
</dbReference>
<gene>
    <name evidence="1" type="ORF">METZ01_LOCUS141777</name>
</gene>
<name>A0A381ZJJ3_9ZZZZ</name>